<dbReference type="OrthoDB" id="869379at2"/>
<evidence type="ECO:0000313" key="2">
    <source>
        <dbReference type="Proteomes" id="UP000076503"/>
    </source>
</evidence>
<dbReference type="AlphaFoldDB" id="A0A161Y451"/>
<evidence type="ECO:0000313" key="1">
    <source>
        <dbReference type="EMBL" id="KZN50026.1"/>
    </source>
</evidence>
<organism evidence="1 2">
    <name type="scientific">Pseudoalteromonas luteoviolacea H33</name>
    <dbReference type="NCBI Taxonomy" id="1365251"/>
    <lineage>
        <taxon>Bacteria</taxon>
        <taxon>Pseudomonadati</taxon>
        <taxon>Pseudomonadota</taxon>
        <taxon>Gammaproteobacteria</taxon>
        <taxon>Alteromonadales</taxon>
        <taxon>Pseudoalteromonadaceae</taxon>
        <taxon>Pseudoalteromonas</taxon>
    </lineage>
</organism>
<dbReference type="Proteomes" id="UP000076503">
    <property type="component" value="Unassembled WGS sequence"/>
</dbReference>
<dbReference type="Gene3D" id="3.40.50.1820">
    <property type="entry name" value="alpha/beta hydrolase"/>
    <property type="match status" value="1"/>
</dbReference>
<dbReference type="SUPFAM" id="SSF53474">
    <property type="entry name" value="alpha/beta-Hydrolases"/>
    <property type="match status" value="1"/>
</dbReference>
<sequence>MEFKDTAGHFLKSASKHGLFALALAGVSFTSVGGEGHSAAQQHQLDKLDSELPHVLSISTSSSPIVPPEEKLGVYVVDQGQGLDTGCTFSSGGPLVIQLEVPQVVNSAVLDNQGYLLDPGKLVGNGMLGATATLSLPVYDIDSSANIPGVNPEVDDLYFNGRFKKTLIGQDSQWTDDVISIPIEEIKFGQINEIKIDIDTANAGDNWCMSVDWVAIEFEVAAPYVLAHGISADSSTWDDDAATGVLAYLDEQGILYDRFSLVANGTSAGNAALLQGHIRDFLEPLKADKVHIIAHSKGGLDSQALQALAPPFDILSLSTLSTPHLGSVAADLSIIQKTSANRYQNIGDDPNGYAAKYVNTWTFGQGPQNPGLGDLTTQRALQAIASGVRGNISKTFTIGADADLNGDNDLTTNESAGLFPGIAHYGAERAWRVLRDFSSAHTVEIVTKRLPARPKKRSRTITILKYAATSSIQPQNNDIVVTLNSANPNYGQAIGNVMANHSTLKNAQNITRIVNNTIHLK</sequence>
<accession>A0A161Y451</accession>
<dbReference type="EMBL" id="AUXZ01000077">
    <property type="protein sequence ID" value="KZN50026.1"/>
    <property type="molecule type" value="Genomic_DNA"/>
</dbReference>
<gene>
    <name evidence="1" type="ORF">N476_16905</name>
</gene>
<dbReference type="RefSeq" id="WP_155731880.1">
    <property type="nucleotide sequence ID" value="NZ_AUXZ01000077.1"/>
</dbReference>
<evidence type="ECO:0008006" key="3">
    <source>
        <dbReference type="Google" id="ProtNLM"/>
    </source>
</evidence>
<reference evidence="1 2" key="1">
    <citation type="submission" date="2013-07" db="EMBL/GenBank/DDBJ databases">
        <title>Comparative Genomic and Metabolomic Analysis of Twelve Strains of Pseudoalteromonas luteoviolacea.</title>
        <authorList>
            <person name="Vynne N.G."/>
            <person name="Mansson M."/>
            <person name="Gram L."/>
        </authorList>
    </citation>
    <scope>NUCLEOTIDE SEQUENCE [LARGE SCALE GENOMIC DNA]</scope>
    <source>
        <strain evidence="1 2">H33</strain>
    </source>
</reference>
<dbReference type="InterPro" id="IPR029058">
    <property type="entry name" value="AB_hydrolase_fold"/>
</dbReference>
<name>A0A161Y451_9GAMM</name>
<dbReference type="PATRIC" id="fig|1365251.3.peg.2672"/>
<protein>
    <recommendedName>
        <fullName evidence="3">DUF676 domain-containing protein</fullName>
    </recommendedName>
</protein>
<proteinExistence type="predicted"/>
<comment type="caution">
    <text evidence="1">The sequence shown here is derived from an EMBL/GenBank/DDBJ whole genome shotgun (WGS) entry which is preliminary data.</text>
</comment>